<accession>A0A511B5V8</accession>
<dbReference type="Proteomes" id="UP000321230">
    <property type="component" value="Unassembled WGS sequence"/>
</dbReference>
<evidence type="ECO:0000313" key="3">
    <source>
        <dbReference type="Proteomes" id="UP000321230"/>
    </source>
</evidence>
<comment type="caution">
    <text evidence="2">The sequence shown here is derived from an EMBL/GenBank/DDBJ whole genome shotgun (WGS) entry which is preliminary data.</text>
</comment>
<feature type="compositionally biased region" description="Low complexity" evidence="1">
    <location>
        <begin position="140"/>
        <end position="156"/>
    </location>
</feature>
<proteinExistence type="predicted"/>
<protein>
    <submittedName>
        <fullName evidence="2">Uncharacterized protein</fullName>
    </submittedName>
</protein>
<evidence type="ECO:0000256" key="1">
    <source>
        <dbReference type="SAM" id="MobiDB-lite"/>
    </source>
</evidence>
<dbReference type="EMBL" id="BJUZ01000001">
    <property type="protein sequence ID" value="GEK93187.1"/>
    <property type="molecule type" value="Genomic_DNA"/>
</dbReference>
<dbReference type="RefSeq" id="WP_146794517.1">
    <property type="nucleotide sequence ID" value="NZ_BARC01000011.1"/>
</dbReference>
<dbReference type="AlphaFoldDB" id="A0A511B5V8"/>
<reference evidence="2 3" key="1">
    <citation type="submission" date="2019-07" db="EMBL/GenBank/DDBJ databases">
        <title>Whole genome shotgun sequence of Gluconobacter wancherniae NBRC 103581.</title>
        <authorList>
            <person name="Hosoyama A."/>
            <person name="Uohara A."/>
            <person name="Ohji S."/>
            <person name="Ichikawa N."/>
        </authorList>
    </citation>
    <scope>NUCLEOTIDE SEQUENCE [LARGE SCALE GENOMIC DNA]</scope>
    <source>
        <strain evidence="2 3">NBRC 103581</strain>
    </source>
</reference>
<sequence>MSEETRRYALSTAMELSGRLTGFTAASEVISMAKEIEDYLVGRGASPLFESQDGLESIDQVSRSGRSEPEVGGSLSYVPSSIPVGGKIYRLAHSHIHNAVCSLTLTYNEVSEDDRGFAGSDLVNACSDISQGSVGANFAHSSSSSVVADGESGDSVAADPRNDDSADTSVKGGSGDA</sequence>
<keyword evidence="3" id="KW-1185">Reference proteome</keyword>
<feature type="region of interest" description="Disordered" evidence="1">
    <location>
        <begin position="140"/>
        <end position="177"/>
    </location>
</feature>
<gene>
    <name evidence="2" type="ORF">GWA01_09570</name>
</gene>
<evidence type="ECO:0000313" key="2">
    <source>
        <dbReference type="EMBL" id="GEK93187.1"/>
    </source>
</evidence>
<name>A0A511B5V8_9PROT</name>
<organism evidence="2 3">
    <name type="scientific">Gluconobacter wancherniae NBRC 103581</name>
    <dbReference type="NCBI Taxonomy" id="656744"/>
    <lineage>
        <taxon>Bacteria</taxon>
        <taxon>Pseudomonadati</taxon>
        <taxon>Pseudomonadota</taxon>
        <taxon>Alphaproteobacteria</taxon>
        <taxon>Acetobacterales</taxon>
        <taxon>Acetobacteraceae</taxon>
        <taxon>Gluconobacter</taxon>
    </lineage>
</organism>